<dbReference type="PANTHER" id="PTHR21600">
    <property type="entry name" value="MITOCHONDRIAL RNA PSEUDOURIDINE SYNTHASE"/>
    <property type="match status" value="1"/>
</dbReference>
<dbReference type="CDD" id="cd02869">
    <property type="entry name" value="PseudoU_synth_RluA_like"/>
    <property type="match status" value="1"/>
</dbReference>
<dbReference type="EMBL" id="BAABGQ010000006">
    <property type="protein sequence ID" value="GAA4500058.1"/>
    <property type="molecule type" value="Genomic_DNA"/>
</dbReference>
<evidence type="ECO:0000313" key="3">
    <source>
        <dbReference type="EMBL" id="GAA4500058.1"/>
    </source>
</evidence>
<protein>
    <submittedName>
        <fullName evidence="3">RluA family pseudouridine synthase</fullName>
    </submittedName>
</protein>
<evidence type="ECO:0000256" key="1">
    <source>
        <dbReference type="ARBA" id="ARBA00010876"/>
    </source>
</evidence>
<evidence type="ECO:0000259" key="2">
    <source>
        <dbReference type="Pfam" id="PF00849"/>
    </source>
</evidence>
<dbReference type="InterPro" id="IPR020103">
    <property type="entry name" value="PsdUridine_synth_cat_dom_sf"/>
</dbReference>
<dbReference type="Proteomes" id="UP001501243">
    <property type="component" value="Unassembled WGS sequence"/>
</dbReference>
<dbReference type="PANTHER" id="PTHR21600:SF87">
    <property type="entry name" value="RNA PSEUDOURIDYLATE SYNTHASE DOMAIN-CONTAINING PROTEIN 1"/>
    <property type="match status" value="1"/>
</dbReference>
<comment type="caution">
    <text evidence="3">The sequence shown here is derived from an EMBL/GenBank/DDBJ whole genome shotgun (WGS) entry which is preliminary data.</text>
</comment>
<dbReference type="Gene3D" id="3.30.2350.10">
    <property type="entry name" value="Pseudouridine synthase"/>
    <property type="match status" value="1"/>
</dbReference>
<reference evidence="4" key="1">
    <citation type="journal article" date="2019" name="Int. J. Syst. Evol. Microbiol.">
        <title>The Global Catalogue of Microorganisms (GCM) 10K type strain sequencing project: providing services to taxonomists for standard genome sequencing and annotation.</title>
        <authorList>
            <consortium name="The Broad Institute Genomics Platform"/>
            <consortium name="The Broad Institute Genome Sequencing Center for Infectious Disease"/>
            <person name="Wu L."/>
            <person name="Ma J."/>
        </authorList>
    </citation>
    <scope>NUCLEOTIDE SEQUENCE [LARGE SCALE GENOMIC DNA]</scope>
    <source>
        <strain evidence="4">JCM 17841</strain>
    </source>
</reference>
<organism evidence="3 4">
    <name type="scientific">Hymenobacter ginsengisoli</name>
    <dbReference type="NCBI Taxonomy" id="1051626"/>
    <lineage>
        <taxon>Bacteria</taxon>
        <taxon>Pseudomonadati</taxon>
        <taxon>Bacteroidota</taxon>
        <taxon>Cytophagia</taxon>
        <taxon>Cytophagales</taxon>
        <taxon>Hymenobacteraceae</taxon>
        <taxon>Hymenobacter</taxon>
    </lineage>
</organism>
<dbReference type="SUPFAM" id="SSF55120">
    <property type="entry name" value="Pseudouridine synthase"/>
    <property type="match status" value="1"/>
</dbReference>
<proteinExistence type="inferred from homology"/>
<keyword evidence="4" id="KW-1185">Reference proteome</keyword>
<dbReference type="Pfam" id="PF00849">
    <property type="entry name" value="PseudoU_synth_2"/>
    <property type="match status" value="1"/>
</dbReference>
<evidence type="ECO:0000313" key="4">
    <source>
        <dbReference type="Proteomes" id="UP001501243"/>
    </source>
</evidence>
<gene>
    <name evidence="3" type="ORF">GCM10023172_19710</name>
</gene>
<sequence length="246" mass="28256">MLSRTFVPRMKPPKFQDLILFENDDYIVVNKPPFLSTLDERIGVAASLLRLAREYADDAQVGHRLDRDTSGALVLAKHPEAYRHISMQFENREVNKVYHAVTWGAPPLDKFVVERNIETTKSGKARLAFKGKPAETRFTLLETYARHALVQCEPVTGRMHQIRLHLAYVETPIVGDHLYGGEDFFLSSLKKKFNLKEGETEQPFIKRFALHAKELGFTGLDGMPIKIDAPYPKDFRVLVETLRQYR</sequence>
<comment type="similarity">
    <text evidence="1">Belongs to the pseudouridine synthase RluA family.</text>
</comment>
<feature type="domain" description="Pseudouridine synthase RsuA/RluA-like" evidence="2">
    <location>
        <begin position="25"/>
        <end position="167"/>
    </location>
</feature>
<accession>A0ABP8QAJ6</accession>
<dbReference type="InterPro" id="IPR006145">
    <property type="entry name" value="PsdUridine_synth_RsuA/RluA"/>
</dbReference>
<name>A0ABP8QAJ6_9BACT</name>
<dbReference type="InterPro" id="IPR050188">
    <property type="entry name" value="RluA_PseudoU_synthase"/>
</dbReference>